<evidence type="ECO:0000313" key="11">
    <source>
        <dbReference type="EMBL" id="CAF1533889.1"/>
    </source>
</evidence>
<dbReference type="InterPro" id="IPR041588">
    <property type="entry name" value="Integrase_H2C2"/>
</dbReference>
<dbReference type="InterPro" id="IPR050951">
    <property type="entry name" value="Retrovirus_Pol_polyprotein"/>
</dbReference>
<feature type="compositionally biased region" description="Polar residues" evidence="6">
    <location>
        <begin position="987"/>
        <end position="997"/>
    </location>
</feature>
<keyword evidence="2" id="KW-0548">Nucleotidyltransferase</keyword>
<name>A0A815VJY0_ADIRI</name>
<evidence type="ECO:0000259" key="10">
    <source>
        <dbReference type="Pfam" id="PF17921"/>
    </source>
</evidence>
<evidence type="ECO:0000256" key="3">
    <source>
        <dbReference type="ARBA" id="ARBA00022722"/>
    </source>
</evidence>
<feature type="compositionally biased region" description="Polar residues" evidence="6">
    <location>
        <begin position="210"/>
        <end position="223"/>
    </location>
</feature>
<protein>
    <submittedName>
        <fullName evidence="11">Uncharacterized protein</fullName>
    </submittedName>
</protein>
<sequence length="1132" mass="130488">MTSTQDSAMMICYRECLSNLKKFNGSDERKTTQFIHHIERIGKMINTRGDILYSMCTAKLDGEAKRWYDNNTTLDTWETLKPALVERFTTTDSSSKVFEQLKERKQKPEETVTSYHDTVIKLCHEYDPTMSQKMIISWLENGLYETLKIPVKRQMKSLAETARTAQTFLKIAKAEQELQHESVSTLETTTYTPYFTDTVSATLPKPGLASSGTTQSLPSSEANAAQEEPDGRRRYGYTGARQHVSVRTQDTLTQQRSSAWKKHGTSDTQTRNNFTTQASYGSYTRSTCRICGRGEIKLEVRIQGHKTTIFADVATNLIIDLLLGNDWITNNNVIIDSPQRCIHITDHHRRIKATAFFLKPHDLQTSVLLTEDITLPPYSEVYIDINIPSPRNVADEIIFEPDPHFYSKQIFPINALLTVENQRSKIMIINGSDQRRTLSRNTKLGYASSKSDTINHLVLTIPASHQEHAQTATLSNVNERNAPLSKRSCYLLSNNKRKVPNTDFACRNRQSNVHEQHQCYVCQQQFLSRNGLQQHLRDQCYPQDIREKIEKLTIHIENQSQREKLQRILWKYGKLYDLRQPSIIKRLARHAIETGTHPPVYAPPYRVSYKDEQIQKEEIDKLLQQGIIQESKSPWSSPIVLVRKKDGSVRFCIDFRKLNNITTKDAFPLPRIDDIFDHLSKAGYYSAIDFKSGYFQGVTNGAPTFQRIVSQILGPARWKYSLAYLDDVIIYSTTFNQHLIHLDDILNRLNDANFRLNVNKCQIAKTAIDYLGHHIEHSSIRPNADNISALRECPQPITAKEAFRFLKATEYYRKFIPRFSMIAEPLYKYAPVAKDQRSKGAVTEQFTLTDEALNAFQELKRILTEDLILRISDERRPFKIQTDASKIGIGAVLMQTYANGDLPVAYISKKTPHEDAAIDEDDYAPVKSQSTQTEELTRTLTIAPVLTRAQVQQQQRHHERIDRTSDDQACSDVLTERNGDSPIERSWIQQQQTNSENSDYDTGKIQSFTLSELQEQQYILDETKHIIEHIEDYKDYFMQDNMMMRRSCPPVPFVPKGRIRADIIKIYHDTPANGAHFGRNKTTHKIQQRYFWPNMHLDIRNHIKSCIPCLQNNHHRQKLPRLLKPIKPPEGL</sequence>
<feature type="region of interest" description="Disordered" evidence="6">
    <location>
        <begin position="205"/>
        <end position="273"/>
    </location>
</feature>
<dbReference type="EMBL" id="CAJNOR010004897">
    <property type="protein sequence ID" value="CAF1533889.1"/>
    <property type="molecule type" value="Genomic_DNA"/>
</dbReference>
<dbReference type="InterPro" id="IPR041577">
    <property type="entry name" value="RT_RNaseH_2"/>
</dbReference>
<gene>
    <name evidence="11" type="ORF">XAT740_LOCUS41674</name>
</gene>
<evidence type="ECO:0000256" key="5">
    <source>
        <dbReference type="ARBA" id="ARBA00023268"/>
    </source>
</evidence>
<feature type="domain" description="Retrotransposon gag" evidence="8">
    <location>
        <begin position="56"/>
        <end position="144"/>
    </location>
</feature>
<organism evidence="11 12">
    <name type="scientific">Adineta ricciae</name>
    <name type="common">Rotifer</name>
    <dbReference type="NCBI Taxonomy" id="249248"/>
    <lineage>
        <taxon>Eukaryota</taxon>
        <taxon>Metazoa</taxon>
        <taxon>Spiralia</taxon>
        <taxon>Gnathifera</taxon>
        <taxon>Rotifera</taxon>
        <taxon>Eurotatoria</taxon>
        <taxon>Bdelloidea</taxon>
        <taxon>Adinetida</taxon>
        <taxon>Adinetidae</taxon>
        <taxon>Adineta</taxon>
    </lineage>
</organism>
<proteinExistence type="predicted"/>
<dbReference type="InterPro" id="IPR000477">
    <property type="entry name" value="RT_dom"/>
</dbReference>
<dbReference type="Pfam" id="PF03732">
    <property type="entry name" value="Retrotrans_gag"/>
    <property type="match status" value="1"/>
</dbReference>
<dbReference type="Gene3D" id="2.40.70.10">
    <property type="entry name" value="Acid Proteases"/>
    <property type="match status" value="1"/>
</dbReference>
<dbReference type="AlphaFoldDB" id="A0A815VJY0"/>
<evidence type="ECO:0000313" key="12">
    <source>
        <dbReference type="Proteomes" id="UP000663828"/>
    </source>
</evidence>
<dbReference type="Gene3D" id="1.10.340.70">
    <property type="match status" value="1"/>
</dbReference>
<accession>A0A815VJY0</accession>
<comment type="caution">
    <text evidence="11">The sequence shown here is derived from an EMBL/GenBank/DDBJ whole genome shotgun (WGS) entry which is preliminary data.</text>
</comment>
<keyword evidence="12" id="KW-1185">Reference proteome</keyword>
<dbReference type="CDD" id="cd01647">
    <property type="entry name" value="RT_LTR"/>
    <property type="match status" value="1"/>
</dbReference>
<feature type="domain" description="Reverse transcriptase/retrotransposon-derived protein RNase H-like" evidence="9">
    <location>
        <begin position="849"/>
        <end position="913"/>
    </location>
</feature>
<dbReference type="InterPro" id="IPR005162">
    <property type="entry name" value="Retrotrans_gag_dom"/>
</dbReference>
<feature type="region of interest" description="Disordered" evidence="6">
    <location>
        <begin position="975"/>
        <end position="1001"/>
    </location>
</feature>
<dbReference type="InterPro" id="IPR043502">
    <property type="entry name" value="DNA/RNA_pol_sf"/>
</dbReference>
<dbReference type="Pfam" id="PF00078">
    <property type="entry name" value="RVT_1"/>
    <property type="match status" value="1"/>
</dbReference>
<evidence type="ECO:0000259" key="8">
    <source>
        <dbReference type="Pfam" id="PF03732"/>
    </source>
</evidence>
<dbReference type="InterPro" id="IPR021109">
    <property type="entry name" value="Peptidase_aspartic_dom_sf"/>
</dbReference>
<dbReference type="PANTHER" id="PTHR37984:SF5">
    <property type="entry name" value="PROTEIN NYNRIN-LIKE"/>
    <property type="match status" value="1"/>
</dbReference>
<keyword evidence="3" id="KW-0540">Nuclease</keyword>
<evidence type="ECO:0000259" key="9">
    <source>
        <dbReference type="Pfam" id="PF17919"/>
    </source>
</evidence>
<dbReference type="FunFam" id="3.30.70.270:FF:000003">
    <property type="entry name" value="Transposon Ty3-G Gag-Pol polyprotein"/>
    <property type="match status" value="1"/>
</dbReference>
<feature type="domain" description="Integrase zinc-binding" evidence="10">
    <location>
        <begin position="1058"/>
        <end position="1114"/>
    </location>
</feature>
<dbReference type="Pfam" id="PF17919">
    <property type="entry name" value="RT_RNaseH_2"/>
    <property type="match status" value="1"/>
</dbReference>
<evidence type="ECO:0000256" key="1">
    <source>
        <dbReference type="ARBA" id="ARBA00022679"/>
    </source>
</evidence>
<keyword evidence="1" id="KW-0808">Transferase</keyword>
<dbReference type="PANTHER" id="PTHR37984">
    <property type="entry name" value="PROTEIN CBG26694"/>
    <property type="match status" value="1"/>
</dbReference>
<dbReference type="InterPro" id="IPR043128">
    <property type="entry name" value="Rev_trsase/Diguanyl_cyclase"/>
</dbReference>
<dbReference type="Proteomes" id="UP000663828">
    <property type="component" value="Unassembled WGS sequence"/>
</dbReference>
<evidence type="ECO:0000259" key="7">
    <source>
        <dbReference type="Pfam" id="PF00078"/>
    </source>
</evidence>
<evidence type="ECO:0000256" key="2">
    <source>
        <dbReference type="ARBA" id="ARBA00022695"/>
    </source>
</evidence>
<dbReference type="Gene3D" id="3.30.70.270">
    <property type="match status" value="3"/>
</dbReference>
<reference evidence="11" key="1">
    <citation type="submission" date="2021-02" db="EMBL/GenBank/DDBJ databases">
        <authorList>
            <person name="Nowell W R."/>
        </authorList>
    </citation>
    <scope>NUCLEOTIDE SEQUENCE</scope>
</reference>
<dbReference type="Pfam" id="PF17921">
    <property type="entry name" value="Integrase_H2C2"/>
    <property type="match status" value="1"/>
</dbReference>
<evidence type="ECO:0000256" key="6">
    <source>
        <dbReference type="SAM" id="MobiDB-lite"/>
    </source>
</evidence>
<evidence type="ECO:0000256" key="4">
    <source>
        <dbReference type="ARBA" id="ARBA00022759"/>
    </source>
</evidence>
<dbReference type="Gene3D" id="3.10.10.10">
    <property type="entry name" value="HIV Type 1 Reverse Transcriptase, subunit A, domain 1"/>
    <property type="match status" value="1"/>
</dbReference>
<dbReference type="FunFam" id="1.10.340.70:FF:000001">
    <property type="entry name" value="Retrovirus-related Pol polyprotein from transposon gypsy-like Protein"/>
    <property type="match status" value="1"/>
</dbReference>
<dbReference type="SUPFAM" id="SSF56672">
    <property type="entry name" value="DNA/RNA polymerases"/>
    <property type="match status" value="1"/>
</dbReference>
<keyword evidence="4" id="KW-0378">Hydrolase</keyword>
<keyword evidence="4" id="KW-0255">Endonuclease</keyword>
<feature type="domain" description="Reverse transcriptase" evidence="7">
    <location>
        <begin position="696"/>
        <end position="775"/>
    </location>
</feature>
<feature type="compositionally biased region" description="Polar residues" evidence="6">
    <location>
        <begin position="245"/>
        <end position="258"/>
    </location>
</feature>
<keyword evidence="5" id="KW-0511">Multifunctional enzyme</keyword>